<dbReference type="RefSeq" id="WP_002706500.1">
    <property type="nucleotide sequence ID" value="NZ_JH651381.1"/>
</dbReference>
<feature type="domain" description="Initiator Rep protein WH1" evidence="3">
    <location>
        <begin position="14"/>
        <end position="159"/>
    </location>
</feature>
<evidence type="ECO:0000256" key="2">
    <source>
        <dbReference type="SAM" id="MobiDB-lite"/>
    </source>
</evidence>
<gene>
    <name evidence="4" type="ORF">Thini_0026</name>
</gene>
<protein>
    <submittedName>
        <fullName evidence="4">Initiator RepB protein</fullName>
    </submittedName>
</protein>
<dbReference type="InterPro" id="IPR000525">
    <property type="entry name" value="Initiator_Rep_WH1"/>
</dbReference>
<evidence type="ECO:0000259" key="3">
    <source>
        <dbReference type="Pfam" id="PF01051"/>
    </source>
</evidence>
<comment type="similarity">
    <text evidence="1">Belongs to the initiator RepB protein family.</text>
</comment>
<dbReference type="OrthoDB" id="5624196at2"/>
<evidence type="ECO:0000313" key="5">
    <source>
        <dbReference type="Proteomes" id="UP000005317"/>
    </source>
</evidence>
<feature type="compositionally biased region" description="Basic and acidic residues" evidence="2">
    <location>
        <begin position="332"/>
        <end position="347"/>
    </location>
</feature>
<proteinExistence type="inferred from homology"/>
<dbReference type="SUPFAM" id="SSF46785">
    <property type="entry name" value="Winged helix' DNA-binding domain"/>
    <property type="match status" value="2"/>
</dbReference>
<accession>A0A656HJ89</accession>
<dbReference type="Pfam" id="PF01051">
    <property type="entry name" value="Rep3_N"/>
    <property type="match status" value="1"/>
</dbReference>
<dbReference type="InterPro" id="IPR036388">
    <property type="entry name" value="WH-like_DNA-bd_sf"/>
</dbReference>
<keyword evidence="5" id="KW-1185">Reference proteome</keyword>
<feature type="region of interest" description="Disordered" evidence="2">
    <location>
        <begin position="323"/>
        <end position="347"/>
    </location>
</feature>
<organism evidence="4 5">
    <name type="scientific">Thiothrix nivea (strain ATCC 35100 / DSM 5205 / JP2)</name>
    <dbReference type="NCBI Taxonomy" id="870187"/>
    <lineage>
        <taxon>Bacteria</taxon>
        <taxon>Pseudomonadati</taxon>
        <taxon>Pseudomonadota</taxon>
        <taxon>Gammaproteobacteria</taxon>
        <taxon>Thiotrichales</taxon>
        <taxon>Thiotrichaceae</taxon>
        <taxon>Thiothrix</taxon>
    </lineage>
</organism>
<dbReference type="GO" id="GO:0006270">
    <property type="term" value="P:DNA replication initiation"/>
    <property type="evidence" value="ECO:0007669"/>
    <property type="project" value="InterPro"/>
</dbReference>
<evidence type="ECO:0000256" key="1">
    <source>
        <dbReference type="ARBA" id="ARBA00038283"/>
    </source>
</evidence>
<dbReference type="AlphaFoldDB" id="A0A656HJ89"/>
<dbReference type="EMBL" id="JH651381">
    <property type="protein sequence ID" value="EIJ37041.1"/>
    <property type="molecule type" value="Genomic_DNA"/>
</dbReference>
<dbReference type="GO" id="GO:0003887">
    <property type="term" value="F:DNA-directed DNA polymerase activity"/>
    <property type="evidence" value="ECO:0007669"/>
    <property type="project" value="InterPro"/>
</dbReference>
<evidence type="ECO:0000313" key="4">
    <source>
        <dbReference type="EMBL" id="EIJ37041.1"/>
    </source>
</evidence>
<dbReference type="Pfam" id="PF21205">
    <property type="entry name" value="Rep3_C"/>
    <property type="match status" value="1"/>
</dbReference>
<name>A0A656HJ89_THINJ</name>
<sequence>MKYPSPIVTPLQVIRKSNELIEARYRLSIWEQRLVLTLLMQISPKDEDFKRYKVNITDLAALWQFDGSYATAIYEEVQNAADSLVGRTVQLSDDPSISETVSWLSYVKYKKGSGEVEMEFHSSLKPYLLQLQKHFTQYQLGHVVNFRNQYSIRIYELLKMEVFKHPAGGFTKDFKYEELRVLLGVEDNEYTLFGNFKMRVITPAVEEISTHTDLDIEEVRYGKTGRKITDISFVIKVRPTDEVMTLQLEMEEPPAKQTLHPIIEKLVELGFAHEIAKRYKSKYGVRRIERNIAYTLAKQEEGAVKDIPPYLNKAISEDMGQSWETNKNKQAKQQEEQQQKAAKREAQADIAHLKRMAEMSGVPLEQLLPKQPVKKAS</sequence>
<dbReference type="Proteomes" id="UP000005317">
    <property type="component" value="Unassembled WGS sequence"/>
</dbReference>
<dbReference type="Gene3D" id="1.10.10.10">
    <property type="entry name" value="Winged helix-like DNA-binding domain superfamily/Winged helix DNA-binding domain"/>
    <property type="match status" value="2"/>
</dbReference>
<dbReference type="InterPro" id="IPR036390">
    <property type="entry name" value="WH_DNA-bd_sf"/>
</dbReference>
<reference evidence="5" key="1">
    <citation type="journal article" date="2011" name="Stand. Genomic Sci.">
        <title>Genome sequence of the filamentous, gliding Thiothrix nivea neotype strain (JP2(T)).</title>
        <authorList>
            <person name="Lapidus A."/>
            <person name="Nolan M."/>
            <person name="Lucas S."/>
            <person name="Glavina Del Rio T."/>
            <person name="Tice H."/>
            <person name="Cheng J.F."/>
            <person name="Tapia R."/>
            <person name="Han C."/>
            <person name="Goodwin L."/>
            <person name="Pitluck S."/>
            <person name="Liolios K."/>
            <person name="Pagani I."/>
            <person name="Ivanova N."/>
            <person name="Huntemann M."/>
            <person name="Mavromatis K."/>
            <person name="Mikhailova N."/>
            <person name="Pati A."/>
            <person name="Chen A."/>
            <person name="Palaniappan K."/>
            <person name="Land M."/>
            <person name="Brambilla E.M."/>
            <person name="Rohde M."/>
            <person name="Abt B."/>
            <person name="Verbarg S."/>
            <person name="Goker M."/>
            <person name="Bristow J."/>
            <person name="Eisen J.A."/>
            <person name="Markowitz V."/>
            <person name="Hugenholtz P."/>
            <person name="Kyrpides N.C."/>
            <person name="Klenk H.P."/>
            <person name="Woyke T."/>
        </authorList>
    </citation>
    <scope>NUCLEOTIDE SEQUENCE [LARGE SCALE GENOMIC DNA]</scope>
    <source>
        <strain evidence="5">ATCC 35100 / DSM 5205 / JP2</strain>
    </source>
</reference>